<evidence type="ECO:0000313" key="6">
    <source>
        <dbReference type="Proteomes" id="UP000532769"/>
    </source>
</evidence>
<dbReference type="InterPro" id="IPR019826">
    <property type="entry name" value="Carboxylesterase_B_AS"/>
</dbReference>
<name>A0A846MAN6_9BACL</name>
<evidence type="ECO:0000256" key="3">
    <source>
        <dbReference type="RuleBase" id="RU361235"/>
    </source>
</evidence>
<evidence type="ECO:0000259" key="4">
    <source>
        <dbReference type="Pfam" id="PF00135"/>
    </source>
</evidence>
<dbReference type="SUPFAM" id="SSF53474">
    <property type="entry name" value="alpha/beta-Hydrolases"/>
    <property type="match status" value="1"/>
</dbReference>
<proteinExistence type="inferred from homology"/>
<comment type="caution">
    <text evidence="5">The sequence shown here is derived from an EMBL/GenBank/DDBJ whole genome shotgun (WGS) entry which is preliminary data.</text>
</comment>
<gene>
    <name evidence="5" type="ORF">BDD39_000518</name>
</gene>
<dbReference type="Gene3D" id="3.40.50.1820">
    <property type="entry name" value="alpha/beta hydrolase"/>
    <property type="match status" value="1"/>
</dbReference>
<dbReference type="Proteomes" id="UP000532769">
    <property type="component" value="Unassembled WGS sequence"/>
</dbReference>
<dbReference type="EC" id="3.1.1.-" evidence="3"/>
<dbReference type="PANTHER" id="PTHR11559">
    <property type="entry name" value="CARBOXYLESTERASE"/>
    <property type="match status" value="1"/>
</dbReference>
<accession>A0A846MAN6</accession>
<dbReference type="InterPro" id="IPR002018">
    <property type="entry name" value="CarbesteraseB"/>
</dbReference>
<dbReference type="GO" id="GO:0016787">
    <property type="term" value="F:hydrolase activity"/>
    <property type="evidence" value="ECO:0007669"/>
    <property type="project" value="UniProtKB-KW"/>
</dbReference>
<dbReference type="InterPro" id="IPR050309">
    <property type="entry name" value="Type-B_Carboxylest/Lipase"/>
</dbReference>
<dbReference type="AlphaFoldDB" id="A0A846MAN6"/>
<keyword evidence="2 3" id="KW-0378">Hydrolase</keyword>
<dbReference type="Pfam" id="PF00135">
    <property type="entry name" value="COesterase"/>
    <property type="match status" value="1"/>
</dbReference>
<dbReference type="InterPro" id="IPR029058">
    <property type="entry name" value="AB_hydrolase_fold"/>
</dbReference>
<comment type="similarity">
    <text evidence="1 3">Belongs to the type-B carboxylesterase/lipase family.</text>
</comment>
<reference evidence="5 6" key="1">
    <citation type="submission" date="2020-03" db="EMBL/GenBank/DDBJ databases">
        <title>Genomic Encyclopedia of Archaeal and Bacterial Type Strains, Phase II (KMG-II): from individual species to whole genera.</title>
        <authorList>
            <person name="Goeker M."/>
        </authorList>
    </citation>
    <scope>NUCLEOTIDE SEQUENCE [LARGE SCALE GENOMIC DNA]</scope>
    <source>
        <strain evidence="5 6">DSM 4749</strain>
    </source>
</reference>
<feature type="domain" description="Carboxylesterase type B" evidence="4">
    <location>
        <begin position="10"/>
        <end position="499"/>
    </location>
</feature>
<evidence type="ECO:0000313" key="5">
    <source>
        <dbReference type="EMBL" id="NIK14008.1"/>
    </source>
</evidence>
<keyword evidence="6" id="KW-1185">Reference proteome</keyword>
<dbReference type="EMBL" id="JAASRS010000001">
    <property type="protein sequence ID" value="NIK14008.1"/>
    <property type="molecule type" value="Genomic_DNA"/>
</dbReference>
<dbReference type="PROSITE" id="PS00122">
    <property type="entry name" value="CARBOXYLESTERASE_B_1"/>
    <property type="match status" value="1"/>
</dbReference>
<protein>
    <recommendedName>
        <fullName evidence="3">Carboxylic ester hydrolase</fullName>
        <ecNumber evidence="3">3.1.1.-</ecNumber>
    </recommendedName>
</protein>
<sequence length="507" mass="55631">MKWGEGMANTLVETRYGKLQGSKNGSVYCWKGVPYAKAPVGELRFQPPQPPEPWTGVRDATKFGSVAMQPADALFGGGLGRVAESGSEDCLFLNIWSSGADGKKRPVMVWIHGGAFLFGSGSMPWYDGTQFAKHGDVVVVTINYRLNVFGFLHLVDLFGEDYAASGNCGILDQIAALRWVQENIEAFGGDPKQVTIFGESAGAASVGTLLAMPEAKGLFQKAILQSGSGALLLNSAAKASVMAEKILHQAGIRPGDRDRLLTIPAEQLLQAALSLGSQVSYGPVVDGKALPHHPIEALKEGAARDIPILIGVTKDEYNLFAITDPTWTTLSEQQLLQRIYREVGPVPQQVVDYYLHAGDESEPTWQKLLRIMTYRVFTNGMLRTADYQVEQGAKVWMYRFDYETPVLGGKLKACHTLELPFVFANLHQPGIANFTGDSPNRERISKQMHHAWISFARSGDPNHDSLPEKWQAYDFGKRAVMIFDASSHVAENPFGKERAVWETSIAK</sequence>
<organism evidence="5 6">
    <name type="scientific">Saccharococcus thermophilus</name>
    <dbReference type="NCBI Taxonomy" id="29396"/>
    <lineage>
        <taxon>Bacteria</taxon>
        <taxon>Bacillati</taxon>
        <taxon>Bacillota</taxon>
        <taxon>Bacilli</taxon>
        <taxon>Bacillales</taxon>
        <taxon>Anoxybacillaceae</taxon>
        <taxon>Saccharococcus</taxon>
    </lineage>
</organism>
<dbReference type="CDD" id="cd00312">
    <property type="entry name" value="Esterase_lipase"/>
    <property type="match status" value="1"/>
</dbReference>
<evidence type="ECO:0000256" key="1">
    <source>
        <dbReference type="ARBA" id="ARBA00005964"/>
    </source>
</evidence>
<evidence type="ECO:0000256" key="2">
    <source>
        <dbReference type="ARBA" id="ARBA00022801"/>
    </source>
</evidence>